<organism evidence="8 9">
    <name type="scientific">Linum tenue</name>
    <dbReference type="NCBI Taxonomy" id="586396"/>
    <lineage>
        <taxon>Eukaryota</taxon>
        <taxon>Viridiplantae</taxon>
        <taxon>Streptophyta</taxon>
        <taxon>Embryophyta</taxon>
        <taxon>Tracheophyta</taxon>
        <taxon>Spermatophyta</taxon>
        <taxon>Magnoliopsida</taxon>
        <taxon>eudicotyledons</taxon>
        <taxon>Gunneridae</taxon>
        <taxon>Pentapetalae</taxon>
        <taxon>rosids</taxon>
        <taxon>fabids</taxon>
        <taxon>Malpighiales</taxon>
        <taxon>Linaceae</taxon>
        <taxon>Linum</taxon>
    </lineage>
</organism>
<dbReference type="GO" id="GO:0005634">
    <property type="term" value="C:nucleus"/>
    <property type="evidence" value="ECO:0007669"/>
    <property type="project" value="UniProtKB-SubCell"/>
</dbReference>
<feature type="region of interest" description="Disordered" evidence="6">
    <location>
        <begin position="1"/>
        <end position="36"/>
    </location>
</feature>
<feature type="region of interest" description="Disordered" evidence="6">
    <location>
        <begin position="128"/>
        <end position="155"/>
    </location>
</feature>
<dbReference type="AlphaFoldDB" id="A0AAV0IXF2"/>
<gene>
    <name evidence="8" type="ORF">LITE_LOCUS11492</name>
</gene>
<reference evidence="8" key="1">
    <citation type="submission" date="2022-08" db="EMBL/GenBank/DDBJ databases">
        <authorList>
            <person name="Gutierrez-Valencia J."/>
        </authorList>
    </citation>
    <scope>NUCLEOTIDE SEQUENCE</scope>
</reference>
<evidence type="ECO:0000256" key="6">
    <source>
        <dbReference type="SAM" id="MobiDB-lite"/>
    </source>
</evidence>
<dbReference type="InterPro" id="IPR036612">
    <property type="entry name" value="KH_dom_type_1_sf"/>
</dbReference>
<evidence type="ECO:0000313" key="9">
    <source>
        <dbReference type="Proteomes" id="UP001154282"/>
    </source>
</evidence>
<evidence type="ECO:0000256" key="1">
    <source>
        <dbReference type="ARBA" id="ARBA00004123"/>
    </source>
</evidence>
<sequence>MAGQRNDYGKRSHSQSDYGGGKRRNPAGDETGELQHGIGNDDTVYRYLCPLRKIGSIIGRGGEIAKQLRAESRSSIRISESIPGFDERIVTIYSSSEETNSFGEDEELVCPAQHALFLVHDRVVAEELGGGGTRGGDGGGGGSDEEREEEDELGELQQKQVTLRMLVPSDQIGCVIGKGGQVIQNIRSETGAQIRILKDEHLPPFALTNDELLQIVGEPTVVKKALLQVATRLHVNPSRFQHLLLSTSNNPYQSGGMFVAPNAGVPAMGAYGSYKGGWPSSYPESRDDGGSAKDFAVRLLCPMGNIGSVIGKGGVIIKQIRQETRASIKVDSSAAEGDDCIIFISAKEVLDDQSPTINAALKLQPRCSERTERDSGDSVLTTRLLVPRSQVGCLMGKGGSIISEMRSVTRASIRILSEDNLPKIATEEDEMVQITGNHDVASNALLQVMLRLKANVFGRDAALSSFPPALPYVPMPVDMSDGLKHGGRDTRVRGGYPSSSGTYGDDYPNSFVSFSLFYQGQCDGETGGYGAYGSLSSGRSSSAGLAGQSPMSQRKHHGY</sequence>
<feature type="domain" description="K Homology" evidence="7">
    <location>
        <begin position="378"/>
        <end position="453"/>
    </location>
</feature>
<comment type="subcellular location">
    <subcellularLocation>
        <location evidence="1">Nucleus</location>
    </subcellularLocation>
</comment>
<dbReference type="SUPFAM" id="SSF54791">
    <property type="entry name" value="Eukaryotic type KH-domain (KH-domain type I)"/>
    <property type="match status" value="4"/>
</dbReference>
<dbReference type="PROSITE" id="PS50084">
    <property type="entry name" value="KH_TYPE_1"/>
    <property type="match status" value="4"/>
</dbReference>
<dbReference type="SMART" id="SM00322">
    <property type="entry name" value="KH"/>
    <property type="match status" value="4"/>
</dbReference>
<dbReference type="PANTHER" id="PTHR10288">
    <property type="entry name" value="KH DOMAIN CONTAINING RNA BINDING PROTEIN"/>
    <property type="match status" value="1"/>
</dbReference>
<evidence type="ECO:0000256" key="3">
    <source>
        <dbReference type="ARBA" id="ARBA00022884"/>
    </source>
</evidence>
<dbReference type="CDD" id="cd22460">
    <property type="entry name" value="KH-I_PEPPER_rpt2_like"/>
    <property type="match status" value="2"/>
</dbReference>
<dbReference type="InterPro" id="IPR004088">
    <property type="entry name" value="KH_dom_type_1"/>
</dbReference>
<dbReference type="CDD" id="cd22459">
    <property type="entry name" value="KH-I_PEPPER_rpt1_like"/>
    <property type="match status" value="1"/>
</dbReference>
<feature type="domain" description="K Homology" evidence="7">
    <location>
        <begin position="41"/>
        <end position="124"/>
    </location>
</feature>
<name>A0AAV0IXF2_9ROSI</name>
<dbReference type="GO" id="GO:0003723">
    <property type="term" value="F:RNA binding"/>
    <property type="evidence" value="ECO:0007669"/>
    <property type="project" value="UniProtKB-UniRule"/>
</dbReference>
<keyword evidence="9" id="KW-1185">Reference proteome</keyword>
<feature type="compositionally biased region" description="Gly residues" evidence="6">
    <location>
        <begin position="128"/>
        <end position="142"/>
    </location>
</feature>
<evidence type="ECO:0000256" key="4">
    <source>
        <dbReference type="ARBA" id="ARBA00023242"/>
    </source>
</evidence>
<comment type="caution">
    <text evidence="8">The sequence shown here is derived from an EMBL/GenBank/DDBJ whole genome shotgun (WGS) entry which is preliminary data.</text>
</comment>
<feature type="compositionally biased region" description="Acidic residues" evidence="6">
    <location>
        <begin position="143"/>
        <end position="154"/>
    </location>
</feature>
<keyword evidence="2" id="KW-0677">Repeat</keyword>
<protein>
    <recommendedName>
        <fullName evidence="7">K Homology domain-containing protein</fullName>
    </recommendedName>
</protein>
<feature type="domain" description="K Homology" evidence="7">
    <location>
        <begin position="159"/>
        <end position="234"/>
    </location>
</feature>
<dbReference type="Proteomes" id="UP001154282">
    <property type="component" value="Unassembled WGS sequence"/>
</dbReference>
<dbReference type="Pfam" id="PF00013">
    <property type="entry name" value="KH_1"/>
    <property type="match status" value="4"/>
</dbReference>
<dbReference type="EMBL" id="CAMGYJ010000004">
    <property type="protein sequence ID" value="CAI0402177.1"/>
    <property type="molecule type" value="Genomic_DNA"/>
</dbReference>
<keyword evidence="3 5" id="KW-0694">RNA-binding</keyword>
<dbReference type="InterPro" id="IPR004087">
    <property type="entry name" value="KH_dom"/>
</dbReference>
<evidence type="ECO:0000259" key="7">
    <source>
        <dbReference type="SMART" id="SM00322"/>
    </source>
</evidence>
<keyword evidence="4" id="KW-0539">Nucleus</keyword>
<feature type="domain" description="K Homology" evidence="7">
    <location>
        <begin position="293"/>
        <end position="365"/>
    </location>
</feature>
<evidence type="ECO:0000256" key="5">
    <source>
        <dbReference type="PROSITE-ProRule" id="PRU00117"/>
    </source>
</evidence>
<dbReference type="FunFam" id="3.30.310.210:FF:000002">
    <property type="entry name" value="KH domain-containing protein"/>
    <property type="match status" value="1"/>
</dbReference>
<proteinExistence type="predicted"/>
<dbReference type="Gene3D" id="3.30.310.210">
    <property type="match status" value="1"/>
</dbReference>
<evidence type="ECO:0000313" key="8">
    <source>
        <dbReference type="EMBL" id="CAI0402177.1"/>
    </source>
</evidence>
<dbReference type="GO" id="GO:0009911">
    <property type="term" value="P:positive regulation of flower development"/>
    <property type="evidence" value="ECO:0007669"/>
    <property type="project" value="UniProtKB-ARBA"/>
</dbReference>
<dbReference type="Gene3D" id="3.30.1370.10">
    <property type="entry name" value="K Homology domain, type 1"/>
    <property type="match status" value="2"/>
</dbReference>
<accession>A0AAV0IXF2</accession>
<evidence type="ECO:0000256" key="2">
    <source>
        <dbReference type="ARBA" id="ARBA00022737"/>
    </source>
</evidence>